<proteinExistence type="predicted"/>
<gene>
    <name evidence="1" type="ORF">ACFPIJ_31305</name>
</gene>
<organism evidence="1 2">
    <name type="scientific">Dactylosporangium cerinum</name>
    <dbReference type="NCBI Taxonomy" id="1434730"/>
    <lineage>
        <taxon>Bacteria</taxon>
        <taxon>Bacillati</taxon>
        <taxon>Actinomycetota</taxon>
        <taxon>Actinomycetes</taxon>
        <taxon>Micromonosporales</taxon>
        <taxon>Micromonosporaceae</taxon>
        <taxon>Dactylosporangium</taxon>
    </lineage>
</organism>
<accession>A0ABV9W171</accession>
<dbReference type="RefSeq" id="WP_380120261.1">
    <property type="nucleotide sequence ID" value="NZ_JBHSIU010000041.1"/>
</dbReference>
<name>A0ABV9W171_9ACTN</name>
<evidence type="ECO:0000313" key="1">
    <source>
        <dbReference type="EMBL" id="MFC5002308.1"/>
    </source>
</evidence>
<evidence type="ECO:0000313" key="2">
    <source>
        <dbReference type="Proteomes" id="UP001595912"/>
    </source>
</evidence>
<keyword evidence="2" id="KW-1185">Reference proteome</keyword>
<protein>
    <recommendedName>
        <fullName evidence="3">STAS domain-containing protein</fullName>
    </recommendedName>
</protein>
<evidence type="ECO:0008006" key="3">
    <source>
        <dbReference type="Google" id="ProtNLM"/>
    </source>
</evidence>
<reference evidence="2" key="1">
    <citation type="journal article" date="2019" name="Int. J. Syst. Evol. Microbiol.">
        <title>The Global Catalogue of Microorganisms (GCM) 10K type strain sequencing project: providing services to taxonomists for standard genome sequencing and annotation.</title>
        <authorList>
            <consortium name="The Broad Institute Genomics Platform"/>
            <consortium name="The Broad Institute Genome Sequencing Center for Infectious Disease"/>
            <person name="Wu L."/>
            <person name="Ma J."/>
        </authorList>
    </citation>
    <scope>NUCLEOTIDE SEQUENCE [LARGE SCALE GENOMIC DNA]</scope>
    <source>
        <strain evidence="2">CGMCC 4.7152</strain>
    </source>
</reference>
<sequence length="46" mass="4754">MALHHAARRQGRRLHVVNEGGAVADVLELTGVGFPPPADGTGKPTP</sequence>
<comment type="caution">
    <text evidence="1">The sequence shown here is derived from an EMBL/GenBank/DDBJ whole genome shotgun (WGS) entry which is preliminary data.</text>
</comment>
<dbReference type="EMBL" id="JBHSIU010000041">
    <property type="protein sequence ID" value="MFC5002308.1"/>
    <property type="molecule type" value="Genomic_DNA"/>
</dbReference>
<dbReference type="Proteomes" id="UP001595912">
    <property type="component" value="Unassembled WGS sequence"/>
</dbReference>